<dbReference type="EMBL" id="GBXM01041403">
    <property type="protein sequence ID" value="JAH67174.1"/>
    <property type="molecule type" value="Transcribed_RNA"/>
</dbReference>
<reference evidence="1" key="2">
    <citation type="journal article" date="2015" name="Fish Shellfish Immunol.">
        <title>Early steps in the European eel (Anguilla anguilla)-Vibrio vulnificus interaction in the gills: Role of the RtxA13 toxin.</title>
        <authorList>
            <person name="Callol A."/>
            <person name="Pajuelo D."/>
            <person name="Ebbesson L."/>
            <person name="Teles M."/>
            <person name="MacKenzie S."/>
            <person name="Amaro C."/>
        </authorList>
    </citation>
    <scope>NUCLEOTIDE SEQUENCE</scope>
</reference>
<accession>A0A0E9UMT5</accession>
<protein>
    <submittedName>
        <fullName evidence="1">Uncharacterized protein</fullName>
    </submittedName>
</protein>
<proteinExistence type="predicted"/>
<evidence type="ECO:0000313" key="1">
    <source>
        <dbReference type="EMBL" id="JAH67174.1"/>
    </source>
</evidence>
<dbReference type="AlphaFoldDB" id="A0A0E9UMT5"/>
<reference evidence="1" key="1">
    <citation type="submission" date="2014-11" db="EMBL/GenBank/DDBJ databases">
        <authorList>
            <person name="Amaro Gonzalez C."/>
        </authorList>
    </citation>
    <scope>NUCLEOTIDE SEQUENCE</scope>
</reference>
<sequence>MHHQEMNKLVYEIFQHPVSWHARKNSLLNKINLKSLDESRNPLIMVYMCPFIA</sequence>
<name>A0A0E9UMT5_ANGAN</name>
<organism evidence="1">
    <name type="scientific">Anguilla anguilla</name>
    <name type="common">European freshwater eel</name>
    <name type="synonym">Muraena anguilla</name>
    <dbReference type="NCBI Taxonomy" id="7936"/>
    <lineage>
        <taxon>Eukaryota</taxon>
        <taxon>Metazoa</taxon>
        <taxon>Chordata</taxon>
        <taxon>Craniata</taxon>
        <taxon>Vertebrata</taxon>
        <taxon>Euteleostomi</taxon>
        <taxon>Actinopterygii</taxon>
        <taxon>Neopterygii</taxon>
        <taxon>Teleostei</taxon>
        <taxon>Anguilliformes</taxon>
        <taxon>Anguillidae</taxon>
        <taxon>Anguilla</taxon>
    </lineage>
</organism>